<dbReference type="InterPro" id="IPR035093">
    <property type="entry name" value="RelE/ParE_toxin_dom_sf"/>
</dbReference>
<dbReference type="RefSeq" id="WP_089281649.1">
    <property type="nucleotide sequence ID" value="NZ_FZOJ01000003.1"/>
</dbReference>
<evidence type="ECO:0000313" key="3">
    <source>
        <dbReference type="EMBL" id="SNS05495.1"/>
    </source>
</evidence>
<evidence type="ECO:0000256" key="1">
    <source>
        <dbReference type="ARBA" id="ARBA00006226"/>
    </source>
</evidence>
<organism evidence="3 4">
    <name type="scientific">Anaerovirgula multivorans</name>
    <dbReference type="NCBI Taxonomy" id="312168"/>
    <lineage>
        <taxon>Bacteria</taxon>
        <taxon>Bacillati</taxon>
        <taxon>Bacillota</taxon>
        <taxon>Clostridia</taxon>
        <taxon>Peptostreptococcales</taxon>
        <taxon>Natronincolaceae</taxon>
        <taxon>Anaerovirgula</taxon>
    </lineage>
</organism>
<reference evidence="3 4" key="1">
    <citation type="submission" date="2017-06" db="EMBL/GenBank/DDBJ databases">
        <authorList>
            <person name="Kim H.J."/>
            <person name="Triplett B.A."/>
        </authorList>
    </citation>
    <scope>NUCLEOTIDE SEQUENCE [LARGE SCALE GENOMIC DNA]</scope>
    <source>
        <strain evidence="3 4">SCA</strain>
    </source>
</reference>
<comment type="similarity">
    <text evidence="1">Belongs to the RelE toxin family.</text>
</comment>
<dbReference type="OrthoDB" id="5574284at2"/>
<gene>
    <name evidence="3" type="ORF">SAMN05446037_1003167</name>
</gene>
<dbReference type="Pfam" id="PF05016">
    <property type="entry name" value="ParE_toxin"/>
    <property type="match status" value="1"/>
</dbReference>
<dbReference type="InterPro" id="IPR007712">
    <property type="entry name" value="RelE/ParE_toxin"/>
</dbReference>
<dbReference type="PANTHER" id="PTHR33755:SF5">
    <property type="entry name" value="TYPE II TOXIN-ANTITOXIN SYSTEM RELE_PARE FAMILY TOXIN"/>
    <property type="match status" value="1"/>
</dbReference>
<name>A0A239BBW9_9FIRM</name>
<dbReference type="SUPFAM" id="SSF143011">
    <property type="entry name" value="RelE-like"/>
    <property type="match status" value="1"/>
</dbReference>
<accession>A0A239BBW9</accession>
<protein>
    <submittedName>
        <fullName evidence="3">Plasmid stabilization system protein ParE</fullName>
    </submittedName>
</protein>
<sequence length="100" mass="11714">MRIEWTEPAVIDLEDIRDYISRDSKYYGLVVVERIFDAVEKLSSFPNIGREVPETSSSNIKEIIFNNYRIIYKLDGEIILILAIIHGARDLKNMKPWELL</sequence>
<dbReference type="EMBL" id="FZOJ01000003">
    <property type="protein sequence ID" value="SNS05495.1"/>
    <property type="molecule type" value="Genomic_DNA"/>
</dbReference>
<dbReference type="InterPro" id="IPR051803">
    <property type="entry name" value="TA_system_RelE-like_toxin"/>
</dbReference>
<evidence type="ECO:0000256" key="2">
    <source>
        <dbReference type="ARBA" id="ARBA00022649"/>
    </source>
</evidence>
<dbReference type="Proteomes" id="UP000198304">
    <property type="component" value="Unassembled WGS sequence"/>
</dbReference>
<keyword evidence="2" id="KW-1277">Toxin-antitoxin system</keyword>
<dbReference type="Gene3D" id="3.30.2310.20">
    <property type="entry name" value="RelE-like"/>
    <property type="match status" value="1"/>
</dbReference>
<dbReference type="AlphaFoldDB" id="A0A239BBW9"/>
<evidence type="ECO:0000313" key="4">
    <source>
        <dbReference type="Proteomes" id="UP000198304"/>
    </source>
</evidence>
<keyword evidence="4" id="KW-1185">Reference proteome</keyword>
<dbReference type="PANTHER" id="PTHR33755">
    <property type="entry name" value="TOXIN PARE1-RELATED"/>
    <property type="match status" value="1"/>
</dbReference>
<proteinExistence type="inferred from homology"/>